<gene>
    <name evidence="3" type="ORF">S01H1_39966</name>
</gene>
<evidence type="ECO:0000256" key="1">
    <source>
        <dbReference type="ARBA" id="ARBA00023125"/>
    </source>
</evidence>
<dbReference type="Gene3D" id="2.40.50.140">
    <property type="entry name" value="Nucleic acid-binding proteins"/>
    <property type="match status" value="1"/>
</dbReference>
<accession>X0USP0</accession>
<name>X0USP0_9ZZZZ</name>
<dbReference type="Pfam" id="PF01336">
    <property type="entry name" value="tRNA_anti-codon"/>
    <property type="match status" value="1"/>
</dbReference>
<proteinExistence type="predicted"/>
<sequence length="84" mass="9525">MAIKDLEVRQGDVDIVVEVVEKGEIREFQKFGKTGRVCNAKIKDETGEMNLTLWNEQIDQVNAGDKVHVTNGYVNEFQGEKQLT</sequence>
<dbReference type="GO" id="GO:0010212">
    <property type="term" value="P:response to ionizing radiation"/>
    <property type="evidence" value="ECO:0007669"/>
    <property type="project" value="TreeGrafter"/>
</dbReference>
<protein>
    <recommendedName>
        <fullName evidence="2">OB domain-containing protein</fullName>
    </recommendedName>
</protein>
<dbReference type="InterPro" id="IPR004365">
    <property type="entry name" value="NA-bd_OB_tRNA"/>
</dbReference>
<feature type="non-terminal residue" evidence="3">
    <location>
        <position position="84"/>
    </location>
</feature>
<feature type="domain" description="OB" evidence="2">
    <location>
        <begin position="22"/>
        <end position="83"/>
    </location>
</feature>
<evidence type="ECO:0000313" key="3">
    <source>
        <dbReference type="EMBL" id="GAG02252.1"/>
    </source>
</evidence>
<dbReference type="SUPFAM" id="SSF50249">
    <property type="entry name" value="Nucleic acid-binding proteins"/>
    <property type="match status" value="1"/>
</dbReference>
<keyword evidence="1" id="KW-0238">DNA-binding</keyword>
<evidence type="ECO:0000259" key="2">
    <source>
        <dbReference type="Pfam" id="PF01336"/>
    </source>
</evidence>
<comment type="caution">
    <text evidence="3">The sequence shown here is derived from an EMBL/GenBank/DDBJ whole genome shotgun (WGS) entry which is preliminary data.</text>
</comment>
<organism evidence="3">
    <name type="scientific">marine sediment metagenome</name>
    <dbReference type="NCBI Taxonomy" id="412755"/>
    <lineage>
        <taxon>unclassified sequences</taxon>
        <taxon>metagenomes</taxon>
        <taxon>ecological metagenomes</taxon>
    </lineage>
</organism>
<dbReference type="InterPro" id="IPR051231">
    <property type="entry name" value="SOSS-B"/>
</dbReference>
<dbReference type="InterPro" id="IPR012340">
    <property type="entry name" value="NA-bd_OB-fold"/>
</dbReference>
<dbReference type="GO" id="GO:0003677">
    <property type="term" value="F:DNA binding"/>
    <property type="evidence" value="ECO:0007669"/>
    <property type="project" value="UniProtKB-KW"/>
</dbReference>
<dbReference type="CDD" id="cd04491">
    <property type="entry name" value="SoSSB_OBF"/>
    <property type="match status" value="1"/>
</dbReference>
<reference evidence="3" key="1">
    <citation type="journal article" date="2014" name="Front. Microbiol.">
        <title>High frequency of phylogenetically diverse reductive dehalogenase-homologous genes in deep subseafloor sedimentary metagenomes.</title>
        <authorList>
            <person name="Kawai M."/>
            <person name="Futagami T."/>
            <person name="Toyoda A."/>
            <person name="Takaki Y."/>
            <person name="Nishi S."/>
            <person name="Hori S."/>
            <person name="Arai W."/>
            <person name="Tsubouchi T."/>
            <person name="Morono Y."/>
            <person name="Uchiyama I."/>
            <person name="Ito T."/>
            <person name="Fujiyama A."/>
            <person name="Inagaki F."/>
            <person name="Takami H."/>
        </authorList>
    </citation>
    <scope>NUCLEOTIDE SEQUENCE</scope>
    <source>
        <strain evidence="3">Expedition CK06-06</strain>
    </source>
</reference>
<dbReference type="EMBL" id="BARS01025272">
    <property type="protein sequence ID" value="GAG02252.1"/>
    <property type="molecule type" value="Genomic_DNA"/>
</dbReference>
<dbReference type="AlphaFoldDB" id="X0USP0"/>
<dbReference type="PANTHER" id="PTHR13356:SF0">
    <property type="entry name" value="SOSS COMPLEX SUBUNIT B HOMOLOG"/>
    <property type="match status" value="1"/>
</dbReference>
<dbReference type="GO" id="GO:0000724">
    <property type="term" value="P:double-strand break repair via homologous recombination"/>
    <property type="evidence" value="ECO:0007669"/>
    <property type="project" value="TreeGrafter"/>
</dbReference>
<dbReference type="PANTHER" id="PTHR13356">
    <property type="entry name" value="OB FOLD NUCLEIC ACID BINDING PROTEIN-RELATED"/>
    <property type="match status" value="1"/>
</dbReference>